<dbReference type="InterPro" id="IPR011032">
    <property type="entry name" value="GroES-like_sf"/>
</dbReference>
<evidence type="ECO:0000313" key="4">
    <source>
        <dbReference type="EMBL" id="KHK90255.1"/>
    </source>
</evidence>
<dbReference type="EMBL" id="JTDI01000005">
    <property type="protein sequence ID" value="KHK90255.1"/>
    <property type="molecule type" value="Genomic_DNA"/>
</dbReference>
<proteinExistence type="predicted"/>
<comment type="caution">
    <text evidence="4">The sequence shown here is derived from an EMBL/GenBank/DDBJ whole genome shotgun (WGS) entry which is preliminary data.</text>
</comment>
<keyword evidence="1" id="KW-0521">NADP</keyword>
<keyword evidence="5" id="KW-1185">Reference proteome</keyword>
<evidence type="ECO:0000256" key="2">
    <source>
        <dbReference type="ARBA" id="ARBA00023002"/>
    </source>
</evidence>
<organism evidence="4 5">
    <name type="scientific">Novosphingobium malaysiense</name>
    <dbReference type="NCBI Taxonomy" id="1348853"/>
    <lineage>
        <taxon>Bacteria</taxon>
        <taxon>Pseudomonadati</taxon>
        <taxon>Pseudomonadota</taxon>
        <taxon>Alphaproteobacteria</taxon>
        <taxon>Sphingomonadales</taxon>
        <taxon>Sphingomonadaceae</taxon>
        <taxon>Novosphingobium</taxon>
    </lineage>
</organism>
<dbReference type="GO" id="GO:0016651">
    <property type="term" value="F:oxidoreductase activity, acting on NAD(P)H"/>
    <property type="evidence" value="ECO:0007669"/>
    <property type="project" value="TreeGrafter"/>
</dbReference>
<feature type="domain" description="Enoyl reductase (ER)" evidence="3">
    <location>
        <begin position="20"/>
        <end position="334"/>
    </location>
</feature>
<dbReference type="Gene3D" id="3.90.180.10">
    <property type="entry name" value="Medium-chain alcohol dehydrogenases, catalytic domain"/>
    <property type="match status" value="1"/>
</dbReference>
<dbReference type="SUPFAM" id="SSF51735">
    <property type="entry name" value="NAD(P)-binding Rossmann-fold domains"/>
    <property type="match status" value="1"/>
</dbReference>
<evidence type="ECO:0000313" key="5">
    <source>
        <dbReference type="Proteomes" id="UP000031057"/>
    </source>
</evidence>
<dbReference type="SUPFAM" id="SSF50129">
    <property type="entry name" value="GroES-like"/>
    <property type="match status" value="1"/>
</dbReference>
<reference evidence="4 5" key="1">
    <citation type="submission" date="2014-10" db="EMBL/GenBank/DDBJ databases">
        <title>Genome sequence of Novosphingobium malaysiense MUSC 273(T).</title>
        <authorList>
            <person name="Lee L.-H."/>
        </authorList>
    </citation>
    <scope>NUCLEOTIDE SEQUENCE [LARGE SCALE GENOMIC DNA]</scope>
    <source>
        <strain evidence="4 5">MUSC 273</strain>
    </source>
</reference>
<name>A0A0B1ZLU3_9SPHN</name>
<dbReference type="SMART" id="SM00829">
    <property type="entry name" value="PKS_ER"/>
    <property type="match status" value="1"/>
</dbReference>
<sequence>MTSASKVETTARAVRFHKFGGPEVLRVEAIKIGEPGPDEVRIAVAAIGLNRVETIYLQGGFGPVRFPATIGYEAAGIIEAVGSGVTHLAHGDHVVVLYGLAMEQFGTCADRIIYPADRVVKLPRDISLIEAAASWMQYGTAYGLVEIADIQPGDHVVITAASSSVGIAAIQIANAHGAIPIATTRTSAKKQRLAALGAAHVIVTDVEDVAEEVLAMTGGKGARIIFDAIGGPNLAELTPAMAREGIAIVYGLFGGIAMEVPLAPFMQANLTVRGWSADVVTADPARRARLVEYLLPRLESGELRPEIARTFALDDVTQAYAYMESNQQIGKIVVISRPDLAG</sequence>
<dbReference type="Pfam" id="PF00107">
    <property type="entry name" value="ADH_zinc_N"/>
    <property type="match status" value="1"/>
</dbReference>
<evidence type="ECO:0000259" key="3">
    <source>
        <dbReference type="SMART" id="SM00829"/>
    </source>
</evidence>
<dbReference type="PANTHER" id="PTHR48106">
    <property type="entry name" value="QUINONE OXIDOREDUCTASE PIG3-RELATED"/>
    <property type="match status" value="1"/>
</dbReference>
<keyword evidence="2" id="KW-0560">Oxidoreductase</keyword>
<dbReference type="Pfam" id="PF08240">
    <property type="entry name" value="ADH_N"/>
    <property type="match status" value="1"/>
</dbReference>
<dbReference type="InterPro" id="IPR036291">
    <property type="entry name" value="NAD(P)-bd_dom_sf"/>
</dbReference>
<dbReference type="Proteomes" id="UP000031057">
    <property type="component" value="Unassembled WGS sequence"/>
</dbReference>
<dbReference type="Gene3D" id="3.40.50.720">
    <property type="entry name" value="NAD(P)-binding Rossmann-like Domain"/>
    <property type="match status" value="1"/>
</dbReference>
<gene>
    <name evidence="4" type="ORF">LK12_16565</name>
</gene>
<dbReference type="RefSeq" id="WP_039286407.1">
    <property type="nucleotide sequence ID" value="NZ_JTDI01000005.1"/>
</dbReference>
<dbReference type="STRING" id="1348853.LK12_16565"/>
<dbReference type="GO" id="GO:0070402">
    <property type="term" value="F:NADPH binding"/>
    <property type="evidence" value="ECO:0007669"/>
    <property type="project" value="TreeGrafter"/>
</dbReference>
<accession>A0A0B1ZLU3</accession>
<dbReference type="AlphaFoldDB" id="A0A0B1ZLU3"/>
<dbReference type="InterPro" id="IPR013149">
    <property type="entry name" value="ADH-like_C"/>
</dbReference>
<dbReference type="InterPro" id="IPR013154">
    <property type="entry name" value="ADH-like_N"/>
</dbReference>
<dbReference type="PANTHER" id="PTHR48106:SF18">
    <property type="entry name" value="QUINONE OXIDOREDUCTASE PIG3"/>
    <property type="match status" value="1"/>
</dbReference>
<dbReference type="InterPro" id="IPR020843">
    <property type="entry name" value="ER"/>
</dbReference>
<dbReference type="CDD" id="cd08268">
    <property type="entry name" value="MDR2"/>
    <property type="match status" value="1"/>
</dbReference>
<protein>
    <recommendedName>
        <fullName evidence="3">Enoyl reductase (ER) domain-containing protein</fullName>
    </recommendedName>
</protein>
<evidence type="ECO:0000256" key="1">
    <source>
        <dbReference type="ARBA" id="ARBA00022857"/>
    </source>
</evidence>